<dbReference type="Proteomes" id="UP001275084">
    <property type="component" value="Unassembled WGS sequence"/>
</dbReference>
<organism evidence="2 3">
    <name type="scientific">Lasiosphaeria hispida</name>
    <dbReference type="NCBI Taxonomy" id="260671"/>
    <lineage>
        <taxon>Eukaryota</taxon>
        <taxon>Fungi</taxon>
        <taxon>Dikarya</taxon>
        <taxon>Ascomycota</taxon>
        <taxon>Pezizomycotina</taxon>
        <taxon>Sordariomycetes</taxon>
        <taxon>Sordariomycetidae</taxon>
        <taxon>Sordariales</taxon>
        <taxon>Lasiosphaeriaceae</taxon>
        <taxon>Lasiosphaeria</taxon>
    </lineage>
</organism>
<name>A0AAJ0HN74_9PEZI</name>
<evidence type="ECO:0000256" key="1">
    <source>
        <dbReference type="SAM" id="SignalP"/>
    </source>
</evidence>
<evidence type="ECO:0000313" key="3">
    <source>
        <dbReference type="Proteomes" id="UP001275084"/>
    </source>
</evidence>
<reference evidence="2" key="1">
    <citation type="journal article" date="2023" name="Mol. Phylogenet. Evol.">
        <title>Genome-scale phylogeny and comparative genomics of the fungal order Sordariales.</title>
        <authorList>
            <person name="Hensen N."/>
            <person name="Bonometti L."/>
            <person name="Westerberg I."/>
            <person name="Brannstrom I.O."/>
            <person name="Guillou S."/>
            <person name="Cros-Aarteil S."/>
            <person name="Calhoun S."/>
            <person name="Haridas S."/>
            <person name="Kuo A."/>
            <person name="Mondo S."/>
            <person name="Pangilinan J."/>
            <person name="Riley R."/>
            <person name="LaButti K."/>
            <person name="Andreopoulos B."/>
            <person name="Lipzen A."/>
            <person name="Chen C."/>
            <person name="Yan M."/>
            <person name="Daum C."/>
            <person name="Ng V."/>
            <person name="Clum A."/>
            <person name="Steindorff A."/>
            <person name="Ohm R.A."/>
            <person name="Martin F."/>
            <person name="Silar P."/>
            <person name="Natvig D.O."/>
            <person name="Lalanne C."/>
            <person name="Gautier V."/>
            <person name="Ament-Velasquez S.L."/>
            <person name="Kruys A."/>
            <person name="Hutchinson M.I."/>
            <person name="Powell A.J."/>
            <person name="Barry K."/>
            <person name="Miller A.N."/>
            <person name="Grigoriev I.V."/>
            <person name="Debuchy R."/>
            <person name="Gladieux P."/>
            <person name="Hiltunen Thoren M."/>
            <person name="Johannesson H."/>
        </authorList>
    </citation>
    <scope>NUCLEOTIDE SEQUENCE</scope>
    <source>
        <strain evidence="2">CBS 955.72</strain>
    </source>
</reference>
<feature type="signal peptide" evidence="1">
    <location>
        <begin position="1"/>
        <end position="19"/>
    </location>
</feature>
<gene>
    <name evidence="2" type="ORF">B0T25DRAFT_517330</name>
</gene>
<keyword evidence="3" id="KW-1185">Reference proteome</keyword>
<evidence type="ECO:0008006" key="4">
    <source>
        <dbReference type="Google" id="ProtNLM"/>
    </source>
</evidence>
<dbReference type="AlphaFoldDB" id="A0AAJ0HN74"/>
<keyword evidence="1" id="KW-0732">Signal</keyword>
<feature type="chain" id="PRO_5042546808" description="Cyanovirin-N domain-containing protein" evidence="1">
    <location>
        <begin position="20"/>
        <end position="204"/>
    </location>
</feature>
<dbReference type="EMBL" id="JAUIQD010000003">
    <property type="protein sequence ID" value="KAK3357992.1"/>
    <property type="molecule type" value="Genomic_DNA"/>
</dbReference>
<sequence length="204" mass="22926">MTWYLANLILSFLGVGSFAVQHLGHKDSLFACGEDADVRAFGVEYFKKVHVRSIGWVPWVAQNPHGAVITAKKNRGGFCVLKGHTGIIEKCYRLQPYKLHLEKRCPCFIKDYGGGLHCWCTWKYHFEGVCVWRGVKGEIDRVDDDGLAVWAAGIKQTGITDFFQPTGWKSGDGHYAMICERAGPLRWWDLHHLSGSAENAFPLA</sequence>
<comment type="caution">
    <text evidence="2">The sequence shown here is derived from an EMBL/GenBank/DDBJ whole genome shotgun (WGS) entry which is preliminary data.</text>
</comment>
<reference evidence="2" key="2">
    <citation type="submission" date="2023-06" db="EMBL/GenBank/DDBJ databases">
        <authorList>
            <consortium name="Lawrence Berkeley National Laboratory"/>
            <person name="Haridas S."/>
            <person name="Hensen N."/>
            <person name="Bonometti L."/>
            <person name="Westerberg I."/>
            <person name="Brannstrom I.O."/>
            <person name="Guillou S."/>
            <person name="Cros-Aarteil S."/>
            <person name="Calhoun S."/>
            <person name="Kuo A."/>
            <person name="Mondo S."/>
            <person name="Pangilinan J."/>
            <person name="Riley R."/>
            <person name="Labutti K."/>
            <person name="Andreopoulos B."/>
            <person name="Lipzen A."/>
            <person name="Chen C."/>
            <person name="Yanf M."/>
            <person name="Daum C."/>
            <person name="Ng V."/>
            <person name="Clum A."/>
            <person name="Steindorff A."/>
            <person name="Ohm R."/>
            <person name="Martin F."/>
            <person name="Silar P."/>
            <person name="Natvig D."/>
            <person name="Lalanne C."/>
            <person name="Gautier V."/>
            <person name="Ament-Velasquez S.L."/>
            <person name="Kruys A."/>
            <person name="Hutchinson M.I."/>
            <person name="Powell A.J."/>
            <person name="Barry K."/>
            <person name="Miller A.N."/>
            <person name="Grigoriev I.V."/>
            <person name="Debuchy R."/>
            <person name="Gladieux P."/>
            <person name="Thoren M.H."/>
            <person name="Johannesson H."/>
        </authorList>
    </citation>
    <scope>NUCLEOTIDE SEQUENCE</scope>
    <source>
        <strain evidence="2">CBS 955.72</strain>
    </source>
</reference>
<protein>
    <recommendedName>
        <fullName evidence="4">Cyanovirin-N domain-containing protein</fullName>
    </recommendedName>
</protein>
<accession>A0AAJ0HN74</accession>
<evidence type="ECO:0000313" key="2">
    <source>
        <dbReference type="EMBL" id="KAK3357992.1"/>
    </source>
</evidence>
<proteinExistence type="predicted"/>